<dbReference type="OrthoDB" id="9804542at2"/>
<feature type="active site" description="Proton acceptor" evidence="8">
    <location>
        <position position="182"/>
    </location>
</feature>
<keyword evidence="4 7" id="KW-0560">Oxidoreductase</keyword>
<comment type="catalytic activity">
    <reaction evidence="7 11">
        <text>6-phospho-D-gluconate + NADP(+) = D-ribulose 5-phosphate + CO2 + NADPH</text>
        <dbReference type="Rhea" id="RHEA:10116"/>
        <dbReference type="ChEBI" id="CHEBI:16526"/>
        <dbReference type="ChEBI" id="CHEBI:57783"/>
        <dbReference type="ChEBI" id="CHEBI:58121"/>
        <dbReference type="ChEBI" id="CHEBI:58349"/>
        <dbReference type="ChEBI" id="CHEBI:58759"/>
        <dbReference type="EC" id="1.1.1.44"/>
    </reaction>
</comment>
<comment type="caution">
    <text evidence="13">The sequence shown here is derived from an EMBL/GenBank/DDBJ whole genome shotgun (WGS) entry which is preliminary data.</text>
</comment>
<sequence>MKKYEIGLIGLSVMGQNLALNIARNHSIAVYNRTESKTRAFMKDKVKNQDLKAAYELEDFVASLEKPRKIMLMIKAGKPVDLVIDSLLPYLEAGDIIIDGGNSHFDDTNRRLNNLKEKDIRYLGVGISGGEYGALHGPSIMPGGNEEAYAEVSEIMEDAAAQTEKGACVSYLGPNSAGHYVKMVHNGIEYGIMEVLAEIYDYMRKVLQLKPEEMGDIFAEWNQEFDSYLVEITAKIMKKDDPKTGRKLIDLILDKAKHKGTGKWSVQSALDLGTAIPTINAGVNARLMSAIKSERVENAAQFADDTRAVVSKDEMLPVLKSALYFASVIAYTEGFKLLKTASEEYNYQLNYKEIARIWEDGCIIRSGLLEPIQAAFADDMQLKTLITAHQFKAQLNAAAEEIEKLITTAAQSGLPLTAVHSALDYFNSLKSEELPANLIQAQRDFFGAHTYQRRDEDGIFHTEWE</sequence>
<comment type="pathway">
    <text evidence="7 11">Carbohydrate degradation; pentose phosphate pathway; D-ribulose 5-phosphate from D-glucose 6-phosphate (oxidative stage): step 3/3.</text>
</comment>
<dbReference type="Pfam" id="PF03446">
    <property type="entry name" value="NAD_binding_2"/>
    <property type="match status" value="1"/>
</dbReference>
<dbReference type="InterPro" id="IPR006183">
    <property type="entry name" value="Pgluconate_DH"/>
</dbReference>
<evidence type="ECO:0000256" key="7">
    <source>
        <dbReference type="PIRNR" id="PIRNR000109"/>
    </source>
</evidence>
<dbReference type="UniPathway" id="UPA00115">
    <property type="reaction ID" value="UER00410"/>
</dbReference>
<dbReference type="InterPro" id="IPR006114">
    <property type="entry name" value="6PGDH_C"/>
</dbReference>
<dbReference type="Gene3D" id="1.10.1040.10">
    <property type="entry name" value="N-(1-d-carboxylethyl)-l-norvaline Dehydrogenase, domain 2"/>
    <property type="match status" value="1"/>
</dbReference>
<evidence type="ECO:0000259" key="12">
    <source>
        <dbReference type="SMART" id="SM01350"/>
    </source>
</evidence>
<evidence type="ECO:0000256" key="5">
    <source>
        <dbReference type="ARBA" id="ARBA00023064"/>
    </source>
</evidence>
<evidence type="ECO:0000256" key="6">
    <source>
        <dbReference type="ARBA" id="ARBA00023126"/>
    </source>
</evidence>
<dbReference type="RefSeq" id="WP_108139524.1">
    <property type="nucleotide sequence ID" value="NZ_QAXS01000010.1"/>
</dbReference>
<dbReference type="FunFam" id="1.20.5.320:FF:000001">
    <property type="entry name" value="6-phosphogluconate dehydrogenase, decarboxylating"/>
    <property type="match status" value="1"/>
</dbReference>
<dbReference type="GO" id="GO:0006098">
    <property type="term" value="P:pentose-phosphate shunt"/>
    <property type="evidence" value="ECO:0007669"/>
    <property type="project" value="UniProtKB-UniPathway"/>
</dbReference>
<feature type="binding site" description="in other chain" evidence="9">
    <location>
        <begin position="128"/>
        <end position="130"/>
    </location>
    <ligand>
        <name>substrate</name>
        <note>ligand shared between dimeric partners</note>
    </ligand>
</feature>
<feature type="binding site" description="in other chain" evidence="9">
    <location>
        <position position="102"/>
    </location>
    <ligand>
        <name>substrate</name>
        <note>ligand shared between dimeric partners</note>
    </ligand>
</feature>
<dbReference type="Gene3D" id="1.20.5.320">
    <property type="entry name" value="6-Phosphogluconate Dehydrogenase, domain 3"/>
    <property type="match status" value="1"/>
</dbReference>
<dbReference type="GO" id="GO:0019521">
    <property type="term" value="P:D-gluconate metabolic process"/>
    <property type="evidence" value="ECO:0007669"/>
    <property type="project" value="UniProtKB-KW"/>
</dbReference>
<feature type="binding site" evidence="10">
    <location>
        <position position="102"/>
    </location>
    <ligand>
        <name>NADP(+)</name>
        <dbReference type="ChEBI" id="CHEBI:58349"/>
    </ligand>
</feature>
<comment type="function">
    <text evidence="7">Catalyzes the oxidative decarboxylation of 6-phosphogluconate to ribulose 5-phosphate and CO(2), with concomitant reduction of NADP to NADPH.</text>
</comment>
<feature type="binding site" evidence="10">
    <location>
        <begin position="10"/>
        <end position="15"/>
    </location>
    <ligand>
        <name>NADP(+)</name>
        <dbReference type="ChEBI" id="CHEBI:58349"/>
    </ligand>
</feature>
<dbReference type="PRINTS" id="PR00076">
    <property type="entry name" value="6PGDHDRGNASE"/>
</dbReference>
<comment type="similarity">
    <text evidence="1 7 11">Belongs to the 6-phosphogluconate dehydrogenase family.</text>
</comment>
<evidence type="ECO:0000256" key="10">
    <source>
        <dbReference type="PIRSR" id="PIRSR000109-3"/>
    </source>
</evidence>
<dbReference type="PIRSF" id="PIRSF000109">
    <property type="entry name" value="6PGD"/>
    <property type="match status" value="1"/>
</dbReference>
<dbReference type="GO" id="GO:0004616">
    <property type="term" value="F:phosphogluconate dehydrogenase (decarboxylating) activity"/>
    <property type="evidence" value="ECO:0007669"/>
    <property type="project" value="UniProtKB-EC"/>
</dbReference>
<keyword evidence="3 7" id="KW-0521">NADP</keyword>
<dbReference type="AlphaFoldDB" id="A0A2T5RKK1"/>
<comment type="subunit">
    <text evidence="2 7">Homodimer.</text>
</comment>
<feature type="binding site" evidence="9">
    <location>
        <position position="449"/>
    </location>
    <ligand>
        <name>substrate</name>
        <note>ligand shared between dimeric partners</note>
    </ligand>
</feature>
<gene>
    <name evidence="13" type="ORF">C8C76_11021</name>
</gene>
<proteinExistence type="inferred from homology"/>
<dbReference type="FunFam" id="1.10.1040.10:FF:000032">
    <property type="entry name" value="6-phosphogluconate dehydrogenase, decarboxylating"/>
    <property type="match status" value="1"/>
</dbReference>
<dbReference type="SMART" id="SM01350">
    <property type="entry name" value="6PGD"/>
    <property type="match status" value="1"/>
</dbReference>
<feature type="binding site" evidence="10">
    <location>
        <begin position="74"/>
        <end position="76"/>
    </location>
    <ligand>
        <name>NADP(+)</name>
        <dbReference type="ChEBI" id="CHEBI:58349"/>
    </ligand>
</feature>
<protein>
    <recommendedName>
        <fullName evidence="7 11">6-phosphogluconate dehydrogenase, decarboxylating</fullName>
        <ecNumber evidence="7 11">1.1.1.44</ecNumber>
    </recommendedName>
</protein>
<evidence type="ECO:0000256" key="3">
    <source>
        <dbReference type="ARBA" id="ARBA00022857"/>
    </source>
</evidence>
<keyword evidence="6 7" id="KW-0570">Pentose shunt</keyword>
<evidence type="ECO:0000256" key="9">
    <source>
        <dbReference type="PIRSR" id="PIRSR000109-2"/>
    </source>
</evidence>
<dbReference type="InterPro" id="IPR008927">
    <property type="entry name" value="6-PGluconate_DH-like_C_sf"/>
</dbReference>
<name>A0A2T5RKK1_9FIRM</name>
<organism evidence="13 14">
    <name type="scientific">Halanaerobium saccharolyticum</name>
    <dbReference type="NCBI Taxonomy" id="43595"/>
    <lineage>
        <taxon>Bacteria</taxon>
        <taxon>Bacillati</taxon>
        <taxon>Bacillota</taxon>
        <taxon>Clostridia</taxon>
        <taxon>Halanaerobiales</taxon>
        <taxon>Halanaerobiaceae</taxon>
        <taxon>Halanaerobium</taxon>
    </lineage>
</organism>
<dbReference type="NCBIfam" id="TIGR00873">
    <property type="entry name" value="gnd"/>
    <property type="match status" value="1"/>
</dbReference>
<evidence type="ECO:0000313" key="13">
    <source>
        <dbReference type="EMBL" id="PTV99539.1"/>
    </source>
</evidence>
<evidence type="ECO:0000256" key="1">
    <source>
        <dbReference type="ARBA" id="ARBA00008419"/>
    </source>
</evidence>
<dbReference type="SUPFAM" id="SSF51735">
    <property type="entry name" value="NAD(P)-binding Rossmann-fold domains"/>
    <property type="match status" value="1"/>
</dbReference>
<dbReference type="EMBL" id="QAXS01000010">
    <property type="protein sequence ID" value="PTV99539.1"/>
    <property type="molecule type" value="Genomic_DNA"/>
</dbReference>
<dbReference type="NCBIfam" id="NF006765">
    <property type="entry name" value="PRK09287.1"/>
    <property type="match status" value="1"/>
</dbReference>
<evidence type="ECO:0000256" key="8">
    <source>
        <dbReference type="PIRSR" id="PIRSR000109-1"/>
    </source>
</evidence>
<reference evidence="13 14" key="1">
    <citation type="submission" date="2018-04" db="EMBL/GenBank/DDBJ databases">
        <title>Subsurface microbial communities from deep shales in Ohio and West Virginia, USA.</title>
        <authorList>
            <person name="Wrighton K."/>
        </authorList>
    </citation>
    <scope>NUCLEOTIDE SEQUENCE [LARGE SCALE GENOMIC DNA]</scope>
    <source>
        <strain evidence="13 14">WC1</strain>
    </source>
</reference>
<feature type="binding site" evidence="10">
    <location>
        <begin position="32"/>
        <end position="34"/>
    </location>
    <ligand>
        <name>NADP(+)</name>
        <dbReference type="ChEBI" id="CHEBI:58349"/>
    </ligand>
</feature>
<feature type="binding site" description="in other chain" evidence="9">
    <location>
        <begin position="185"/>
        <end position="186"/>
    </location>
    <ligand>
        <name>substrate</name>
        <note>ligand shared between dimeric partners</note>
    </ligand>
</feature>
<dbReference type="InterPro" id="IPR006113">
    <property type="entry name" value="6PGDH_Gnd/GntZ"/>
</dbReference>
<dbReference type="InterPro" id="IPR013328">
    <property type="entry name" value="6PGD_dom2"/>
</dbReference>
<dbReference type="PANTHER" id="PTHR11811">
    <property type="entry name" value="6-PHOSPHOGLUCONATE DEHYDROGENASE"/>
    <property type="match status" value="1"/>
</dbReference>
<dbReference type="Proteomes" id="UP000244089">
    <property type="component" value="Unassembled WGS sequence"/>
</dbReference>
<evidence type="ECO:0000256" key="11">
    <source>
        <dbReference type="RuleBase" id="RU000485"/>
    </source>
</evidence>
<evidence type="ECO:0000256" key="4">
    <source>
        <dbReference type="ARBA" id="ARBA00023002"/>
    </source>
</evidence>
<feature type="binding site" description="in other chain" evidence="9">
    <location>
        <position position="190"/>
    </location>
    <ligand>
        <name>substrate</name>
        <note>ligand shared between dimeric partners</note>
    </ligand>
</feature>
<feature type="binding site" description="in other chain" evidence="9">
    <location>
        <position position="259"/>
    </location>
    <ligand>
        <name>substrate</name>
        <note>ligand shared between dimeric partners</note>
    </ligand>
</feature>
<dbReference type="Pfam" id="PF00393">
    <property type="entry name" value="6PGD"/>
    <property type="match status" value="1"/>
</dbReference>
<feature type="binding site" description="in other chain" evidence="9">
    <location>
        <position position="286"/>
    </location>
    <ligand>
        <name>substrate</name>
        <note>ligand shared between dimeric partners</note>
    </ligand>
</feature>
<dbReference type="GO" id="GO:0050661">
    <property type="term" value="F:NADP binding"/>
    <property type="evidence" value="ECO:0007669"/>
    <property type="project" value="InterPro"/>
</dbReference>
<evidence type="ECO:0000256" key="2">
    <source>
        <dbReference type="ARBA" id="ARBA00011738"/>
    </source>
</evidence>
<evidence type="ECO:0000313" key="14">
    <source>
        <dbReference type="Proteomes" id="UP000244089"/>
    </source>
</evidence>
<feature type="binding site" evidence="9">
    <location>
        <position position="443"/>
    </location>
    <ligand>
        <name>substrate</name>
        <note>ligand shared between dimeric partners</note>
    </ligand>
</feature>
<dbReference type="Gene3D" id="3.40.50.720">
    <property type="entry name" value="NAD(P)-binding Rossmann-like Domain"/>
    <property type="match status" value="1"/>
</dbReference>
<dbReference type="InterPro" id="IPR036291">
    <property type="entry name" value="NAD(P)-bd_dom_sf"/>
</dbReference>
<accession>A0A2T5RKK1</accession>
<dbReference type="FunFam" id="3.40.50.720:FF:000007">
    <property type="entry name" value="6-phosphogluconate dehydrogenase, decarboxylating"/>
    <property type="match status" value="1"/>
</dbReference>
<feature type="active site" description="Proton donor" evidence="8">
    <location>
        <position position="189"/>
    </location>
</feature>
<feature type="domain" description="6-phosphogluconate dehydrogenase C-terminal" evidence="12">
    <location>
        <begin position="178"/>
        <end position="465"/>
    </location>
</feature>
<keyword evidence="5 11" id="KW-0311">Gluconate utilization</keyword>
<dbReference type="InterPro" id="IPR006115">
    <property type="entry name" value="6PGDH_NADP-bd"/>
</dbReference>
<dbReference type="EC" id="1.1.1.44" evidence="7 11"/>
<dbReference type="SUPFAM" id="SSF48179">
    <property type="entry name" value="6-phosphogluconate dehydrogenase C-terminal domain-like"/>
    <property type="match status" value="1"/>
</dbReference>